<feature type="region of interest" description="Disordered" evidence="1">
    <location>
        <begin position="81"/>
        <end position="107"/>
    </location>
</feature>
<keyword evidence="3" id="KW-1185">Reference proteome</keyword>
<gene>
    <name evidence="2" type="ORF">CCHR01_19438</name>
</gene>
<accession>A0AAD8ZYG7</accession>
<comment type="caution">
    <text evidence="2">The sequence shown here is derived from an EMBL/GenBank/DDBJ whole genome shotgun (WGS) entry which is preliminary data.</text>
</comment>
<sequence length="122" mass="13437">MTLTERAVQGPFATEQREQEENGMVACKDDEEPNPERMENLSLVQAAAKNDGAPGFNPWPPKKAETLRGKEDRRAFVLESGLHISDEDTMQEGTPDDSGGYVDKGRSAGELAEEAIIRKEFA</sequence>
<feature type="region of interest" description="Disordered" evidence="1">
    <location>
        <begin position="1"/>
        <end position="23"/>
    </location>
</feature>
<evidence type="ECO:0000313" key="3">
    <source>
        <dbReference type="Proteomes" id="UP001243330"/>
    </source>
</evidence>
<dbReference type="AlphaFoldDB" id="A0AAD8ZYG7"/>
<organism evidence="2 3">
    <name type="scientific">Colletotrichum chrysophilum</name>
    <dbReference type="NCBI Taxonomy" id="1836956"/>
    <lineage>
        <taxon>Eukaryota</taxon>
        <taxon>Fungi</taxon>
        <taxon>Dikarya</taxon>
        <taxon>Ascomycota</taxon>
        <taxon>Pezizomycotina</taxon>
        <taxon>Sordariomycetes</taxon>
        <taxon>Hypocreomycetidae</taxon>
        <taxon>Glomerellales</taxon>
        <taxon>Glomerellaceae</taxon>
        <taxon>Colletotrichum</taxon>
        <taxon>Colletotrichum gloeosporioides species complex</taxon>
    </lineage>
</organism>
<evidence type="ECO:0000313" key="2">
    <source>
        <dbReference type="EMBL" id="KAK1837942.1"/>
    </source>
</evidence>
<evidence type="ECO:0000256" key="1">
    <source>
        <dbReference type="SAM" id="MobiDB-lite"/>
    </source>
</evidence>
<dbReference type="Proteomes" id="UP001243330">
    <property type="component" value="Unassembled WGS sequence"/>
</dbReference>
<dbReference type="EMBL" id="JAQOWY010000956">
    <property type="protein sequence ID" value="KAK1837942.1"/>
    <property type="molecule type" value="Genomic_DNA"/>
</dbReference>
<protein>
    <submittedName>
        <fullName evidence="2">Uncharacterized protein</fullName>
    </submittedName>
</protein>
<name>A0AAD8ZYG7_9PEZI</name>
<reference evidence="2" key="1">
    <citation type="submission" date="2023-01" db="EMBL/GenBank/DDBJ databases">
        <title>Colletotrichum chrysophilum M932 genome sequence.</title>
        <authorList>
            <person name="Baroncelli R."/>
        </authorList>
    </citation>
    <scope>NUCLEOTIDE SEQUENCE</scope>
    <source>
        <strain evidence="2">M932</strain>
    </source>
</reference>
<proteinExistence type="predicted"/>